<evidence type="ECO:0000256" key="3">
    <source>
        <dbReference type="ARBA" id="ARBA00007592"/>
    </source>
</evidence>
<feature type="site" description="L-lysine inhibitor binding" evidence="16">
    <location>
        <position position="80"/>
    </location>
</feature>
<keyword evidence="8 12" id="KW-0457">Lysine biosynthesis</keyword>
<dbReference type="GO" id="GO:0005829">
    <property type="term" value="C:cytosol"/>
    <property type="evidence" value="ECO:0007669"/>
    <property type="project" value="TreeGrafter"/>
</dbReference>
<keyword evidence="18" id="KW-1185">Reference proteome</keyword>
<dbReference type="PANTHER" id="PTHR12128:SF66">
    <property type="entry name" value="4-HYDROXY-2-OXOGLUTARATE ALDOLASE, MITOCHONDRIAL"/>
    <property type="match status" value="1"/>
</dbReference>
<feature type="site" description="L-lysine inhibitor binding" evidence="16">
    <location>
        <position position="106"/>
    </location>
</feature>
<proteinExistence type="inferred from homology"/>
<gene>
    <name evidence="12" type="primary">dapA</name>
    <name evidence="17" type="ordered locus">Dret_1874</name>
</gene>
<dbReference type="HAMAP" id="MF_00418">
    <property type="entry name" value="DapA"/>
    <property type="match status" value="1"/>
</dbReference>
<dbReference type="RefSeq" id="WP_015752301.1">
    <property type="nucleotide sequence ID" value="NC_013223.1"/>
</dbReference>
<feature type="binding site" evidence="12 15">
    <location>
        <position position="204"/>
    </location>
    <ligand>
        <name>pyruvate</name>
        <dbReference type="ChEBI" id="CHEBI:15361"/>
    </ligand>
</feature>
<evidence type="ECO:0000256" key="2">
    <source>
        <dbReference type="ARBA" id="ARBA00005120"/>
    </source>
</evidence>
<evidence type="ECO:0000313" key="17">
    <source>
        <dbReference type="EMBL" id="ACV69158.1"/>
    </source>
</evidence>
<dbReference type="PANTHER" id="PTHR12128">
    <property type="entry name" value="DIHYDRODIPICOLINATE SYNTHASE"/>
    <property type="match status" value="1"/>
</dbReference>
<evidence type="ECO:0000256" key="9">
    <source>
        <dbReference type="ARBA" id="ARBA00023239"/>
    </source>
</evidence>
<dbReference type="PROSITE" id="PS00665">
    <property type="entry name" value="DHDPS_1"/>
    <property type="match status" value="1"/>
</dbReference>
<dbReference type="eggNOG" id="COG0329">
    <property type="taxonomic scope" value="Bacteria"/>
</dbReference>
<keyword evidence="9 12" id="KW-0456">Lyase</keyword>
<dbReference type="SUPFAM" id="SSF51569">
    <property type="entry name" value="Aldolase"/>
    <property type="match status" value="1"/>
</dbReference>
<feature type="site" description="Part of a proton relay during catalysis" evidence="12 16">
    <location>
        <position position="107"/>
    </location>
</feature>
<dbReference type="Proteomes" id="UP000001052">
    <property type="component" value="Chromosome"/>
</dbReference>
<evidence type="ECO:0000256" key="11">
    <source>
        <dbReference type="ARBA" id="ARBA00047836"/>
    </source>
</evidence>
<evidence type="ECO:0000256" key="10">
    <source>
        <dbReference type="ARBA" id="ARBA00023270"/>
    </source>
</evidence>
<protein>
    <recommendedName>
        <fullName evidence="4 12">4-hydroxy-tetrahydrodipicolinate synthase</fullName>
        <shortName evidence="12">HTPA synthase</shortName>
        <ecNumber evidence="4 12">4.3.3.7</ecNumber>
    </recommendedName>
</protein>
<dbReference type="GO" id="GO:0009089">
    <property type="term" value="P:lysine biosynthetic process via diaminopimelate"/>
    <property type="evidence" value="ECO:0007669"/>
    <property type="project" value="UniProtKB-UniRule"/>
</dbReference>
<dbReference type="Pfam" id="PF00701">
    <property type="entry name" value="DHDPS"/>
    <property type="match status" value="1"/>
</dbReference>
<dbReference type="OrthoDB" id="9782828at2"/>
<dbReference type="InterPro" id="IPR020624">
    <property type="entry name" value="Schiff_base-form_aldolases_CS"/>
</dbReference>
<evidence type="ECO:0000256" key="7">
    <source>
        <dbReference type="ARBA" id="ARBA00022915"/>
    </source>
</evidence>
<dbReference type="UniPathway" id="UPA00034">
    <property type="reaction ID" value="UER00017"/>
</dbReference>
<keyword evidence="10 12" id="KW-0704">Schiff base</keyword>
<evidence type="ECO:0000256" key="1">
    <source>
        <dbReference type="ARBA" id="ARBA00003294"/>
    </source>
</evidence>
<comment type="function">
    <text evidence="1 12">Catalyzes the condensation of (S)-aspartate-beta-semialdehyde [(S)-ASA] and pyruvate to 4-hydroxy-tetrahydrodipicolinate (HTPA).</text>
</comment>
<feature type="site" description="L-lysine inhibitor binding; via carbonyl oxygen" evidence="16">
    <location>
        <position position="49"/>
    </location>
</feature>
<dbReference type="SMART" id="SM01130">
    <property type="entry name" value="DHDPS"/>
    <property type="match status" value="1"/>
</dbReference>
<dbReference type="HOGENOM" id="CLU_049343_7_0_7"/>
<dbReference type="KEGG" id="drt:Dret_1874"/>
<dbReference type="PROSITE" id="PS00666">
    <property type="entry name" value="DHDPS_2"/>
    <property type="match status" value="1"/>
</dbReference>
<evidence type="ECO:0000256" key="15">
    <source>
        <dbReference type="PIRSR" id="PIRSR001365-2"/>
    </source>
</evidence>
<dbReference type="STRING" id="485915.Dret_1874"/>
<comment type="catalytic activity">
    <reaction evidence="11 12">
        <text>L-aspartate 4-semialdehyde + pyruvate = (2S,4S)-4-hydroxy-2,3,4,5-tetrahydrodipicolinate + H2O + H(+)</text>
        <dbReference type="Rhea" id="RHEA:34171"/>
        <dbReference type="ChEBI" id="CHEBI:15361"/>
        <dbReference type="ChEBI" id="CHEBI:15377"/>
        <dbReference type="ChEBI" id="CHEBI:15378"/>
        <dbReference type="ChEBI" id="CHEBI:67139"/>
        <dbReference type="ChEBI" id="CHEBI:537519"/>
        <dbReference type="EC" id="4.3.3.7"/>
    </reaction>
</comment>
<dbReference type="CDD" id="cd00950">
    <property type="entry name" value="DHDPS"/>
    <property type="match status" value="1"/>
</dbReference>
<accession>C8X411</accession>
<dbReference type="Gene3D" id="3.20.20.70">
    <property type="entry name" value="Aldolase class I"/>
    <property type="match status" value="1"/>
</dbReference>
<comment type="subunit">
    <text evidence="12">Homotetramer; dimer of dimers.</text>
</comment>
<feature type="active site" description="Proton donor/acceptor" evidence="12 14">
    <location>
        <position position="133"/>
    </location>
</feature>
<dbReference type="InterPro" id="IPR013785">
    <property type="entry name" value="Aldolase_TIM"/>
</dbReference>
<reference evidence="18" key="1">
    <citation type="submission" date="2009-09" db="EMBL/GenBank/DDBJ databases">
        <title>The complete chromosome of Desulfohalobium retbaense DSM 5692.</title>
        <authorList>
            <consortium name="US DOE Joint Genome Institute (JGI-PGF)"/>
            <person name="Lucas S."/>
            <person name="Copeland A."/>
            <person name="Lapidus A."/>
            <person name="Glavina del Rio T."/>
            <person name="Dalin E."/>
            <person name="Tice H."/>
            <person name="Bruce D."/>
            <person name="Goodwin L."/>
            <person name="Pitluck S."/>
            <person name="Kyrpides N."/>
            <person name="Mavromatis K."/>
            <person name="Ivanova N."/>
            <person name="Mikhailova N."/>
            <person name="Munk A.C."/>
            <person name="Brettin T."/>
            <person name="Detter J.C."/>
            <person name="Han C."/>
            <person name="Tapia R."/>
            <person name="Larimer F."/>
            <person name="Land M."/>
            <person name="Hauser L."/>
            <person name="Markowitz V."/>
            <person name="Cheng J.-F."/>
            <person name="Hugenholtz P."/>
            <person name="Woyke T."/>
            <person name="Wu D."/>
            <person name="Spring S."/>
            <person name="Klenk H.-P."/>
            <person name="Eisen J.A."/>
        </authorList>
    </citation>
    <scope>NUCLEOTIDE SEQUENCE [LARGE SCALE GENOMIC DNA]</scope>
    <source>
        <strain evidence="18">DSM 5692</strain>
    </source>
</reference>
<sequence>MQFQGAFTALVTPFKNDQVDEDAYRKLVEWQIEQGIDGLVPCGTTGESATLSHEEHKQVIKICVDQAKGRVPVLAGAGSNNTREAIDLTRYAKEAKADGALLITPYYNKPTPNGLVAHFKAIAQEVSMPFVVYNVPGRTGLNVQAQTMARLFHEIPEVVGVKEASGDLKQIAEVVEACGPDFTVLSGEDFTVLPLLAVGGHGVISVTSNIAPKMMSDMCRAFRAGEQNKALGLSLELLPLCRGMFLETNPIPVKTALSMMGMMDLELRLPLVPLTPENEAALKALLTDKGLI</sequence>
<comment type="pathway">
    <text evidence="2 12">Amino-acid biosynthesis; L-lysine biosynthesis via DAP pathway; (S)-tetrahydrodipicolinate from L-aspartate: step 3/4.</text>
</comment>
<evidence type="ECO:0000256" key="4">
    <source>
        <dbReference type="ARBA" id="ARBA00012086"/>
    </source>
</evidence>
<comment type="similarity">
    <text evidence="3 12 13">Belongs to the DapA family.</text>
</comment>
<name>C8X411_DESRD</name>
<feature type="active site" description="Schiff-base intermediate with substrate" evidence="12 14">
    <location>
        <position position="162"/>
    </location>
</feature>
<comment type="subcellular location">
    <subcellularLocation>
        <location evidence="12">Cytoplasm</location>
    </subcellularLocation>
</comment>
<evidence type="ECO:0000256" key="6">
    <source>
        <dbReference type="ARBA" id="ARBA00022605"/>
    </source>
</evidence>
<keyword evidence="6 12" id="KW-0028">Amino-acid biosynthesis</keyword>
<feature type="site" description="Part of a proton relay during catalysis" evidence="12 16">
    <location>
        <position position="44"/>
    </location>
</feature>
<evidence type="ECO:0000256" key="16">
    <source>
        <dbReference type="PIRSR" id="PIRSR001365-3"/>
    </source>
</evidence>
<dbReference type="PRINTS" id="PR00146">
    <property type="entry name" value="DHPICSNTHASE"/>
</dbReference>
<evidence type="ECO:0000313" key="18">
    <source>
        <dbReference type="Proteomes" id="UP000001052"/>
    </source>
</evidence>
<keyword evidence="7 12" id="KW-0220">Diaminopimelate biosynthesis</keyword>
<keyword evidence="5 12" id="KW-0963">Cytoplasm</keyword>
<evidence type="ECO:0000256" key="14">
    <source>
        <dbReference type="PIRSR" id="PIRSR001365-1"/>
    </source>
</evidence>
<dbReference type="PIRSF" id="PIRSF001365">
    <property type="entry name" value="DHDPS"/>
    <property type="match status" value="1"/>
</dbReference>
<dbReference type="InterPro" id="IPR005263">
    <property type="entry name" value="DapA"/>
</dbReference>
<dbReference type="GO" id="GO:0008840">
    <property type="term" value="F:4-hydroxy-tetrahydrodipicolinate synthase activity"/>
    <property type="evidence" value="ECO:0007669"/>
    <property type="project" value="UniProtKB-UniRule"/>
</dbReference>
<feature type="site" description="L-lysine inhibitor binding" evidence="16">
    <location>
        <position position="84"/>
    </location>
</feature>
<dbReference type="InterPro" id="IPR020625">
    <property type="entry name" value="Schiff_base-form_aldolases_AS"/>
</dbReference>
<evidence type="ECO:0000256" key="13">
    <source>
        <dbReference type="PIRNR" id="PIRNR001365"/>
    </source>
</evidence>
<dbReference type="NCBIfam" id="TIGR00674">
    <property type="entry name" value="dapA"/>
    <property type="match status" value="1"/>
</dbReference>
<evidence type="ECO:0000256" key="8">
    <source>
        <dbReference type="ARBA" id="ARBA00023154"/>
    </source>
</evidence>
<feature type="binding site" evidence="12 15">
    <location>
        <position position="45"/>
    </location>
    <ligand>
        <name>pyruvate</name>
        <dbReference type="ChEBI" id="CHEBI:15361"/>
    </ligand>
</feature>
<organism evidence="17 18">
    <name type="scientific">Desulfohalobium retbaense (strain ATCC 49708 / DSM 5692 / JCM 16813 / HR100)</name>
    <dbReference type="NCBI Taxonomy" id="485915"/>
    <lineage>
        <taxon>Bacteria</taxon>
        <taxon>Pseudomonadati</taxon>
        <taxon>Thermodesulfobacteriota</taxon>
        <taxon>Desulfovibrionia</taxon>
        <taxon>Desulfovibrionales</taxon>
        <taxon>Desulfohalobiaceae</taxon>
        <taxon>Desulfohalobium</taxon>
    </lineage>
</organism>
<evidence type="ECO:0000256" key="5">
    <source>
        <dbReference type="ARBA" id="ARBA00022490"/>
    </source>
</evidence>
<dbReference type="EMBL" id="CP001734">
    <property type="protein sequence ID" value="ACV69158.1"/>
    <property type="molecule type" value="Genomic_DNA"/>
</dbReference>
<dbReference type="EC" id="4.3.3.7" evidence="4 12"/>
<dbReference type="InterPro" id="IPR002220">
    <property type="entry name" value="DapA-like"/>
</dbReference>
<dbReference type="AlphaFoldDB" id="C8X411"/>
<dbReference type="GO" id="GO:0019877">
    <property type="term" value="P:diaminopimelate biosynthetic process"/>
    <property type="evidence" value="ECO:0007669"/>
    <property type="project" value="UniProtKB-UniRule"/>
</dbReference>
<evidence type="ECO:0000256" key="12">
    <source>
        <dbReference type="HAMAP-Rule" id="MF_00418"/>
    </source>
</evidence>
<comment type="caution">
    <text evidence="12">Was originally thought to be a dihydrodipicolinate synthase (DHDPS), catalyzing the condensation of (S)-aspartate-beta-semialdehyde [(S)-ASA] and pyruvate to dihydrodipicolinate (DHDP). However, it was shown in E.coli that the product of the enzymatic reaction is not dihydrodipicolinate but in fact (4S)-4-hydroxy-2,3,4,5-tetrahydro-(2S)-dipicolinic acid (HTPA), and that the consecutive dehydration reaction leading to DHDP is not spontaneous but catalyzed by DapB.</text>
</comment>
<reference evidence="17 18" key="2">
    <citation type="journal article" date="2010" name="Stand. Genomic Sci.">
        <title>Complete genome sequence of Desulfohalobium retbaense type strain (HR(100)).</title>
        <authorList>
            <person name="Spring S."/>
            <person name="Nolan M."/>
            <person name="Lapidus A."/>
            <person name="Glavina Del Rio T."/>
            <person name="Copeland A."/>
            <person name="Tice H."/>
            <person name="Cheng J.F."/>
            <person name="Lucas S."/>
            <person name="Land M."/>
            <person name="Chen F."/>
            <person name="Bruce D."/>
            <person name="Goodwin L."/>
            <person name="Pitluck S."/>
            <person name="Ivanova N."/>
            <person name="Mavromatis K."/>
            <person name="Mikhailova N."/>
            <person name="Pati A."/>
            <person name="Chen A."/>
            <person name="Palaniappan K."/>
            <person name="Hauser L."/>
            <person name="Chang Y.J."/>
            <person name="Jeffries C.D."/>
            <person name="Munk C."/>
            <person name="Kiss H."/>
            <person name="Chain P."/>
            <person name="Han C."/>
            <person name="Brettin T."/>
            <person name="Detter J.C."/>
            <person name="Schuler E."/>
            <person name="Goker M."/>
            <person name="Rohde M."/>
            <person name="Bristow J."/>
            <person name="Eisen J.A."/>
            <person name="Markowitz V."/>
            <person name="Hugenholtz P."/>
            <person name="Kyrpides N.C."/>
            <person name="Klenk H.P."/>
        </authorList>
    </citation>
    <scope>NUCLEOTIDE SEQUENCE [LARGE SCALE GENOMIC DNA]</scope>
    <source>
        <strain evidence="17 18">DSM 5692</strain>
    </source>
</reference>